<evidence type="ECO:0000256" key="1">
    <source>
        <dbReference type="SAM" id="MobiDB-lite"/>
    </source>
</evidence>
<feature type="compositionally biased region" description="Basic and acidic residues" evidence="1">
    <location>
        <begin position="402"/>
        <end position="417"/>
    </location>
</feature>
<dbReference type="PANTHER" id="PTHR39611">
    <property type="entry name" value="HYDROXYPROLINE-RICH GLYCOPROTEIN DZ-HRGP-RELATED"/>
    <property type="match status" value="1"/>
</dbReference>
<dbReference type="EMBL" id="MU003795">
    <property type="protein sequence ID" value="KAF2720851.1"/>
    <property type="molecule type" value="Genomic_DNA"/>
</dbReference>
<feature type="compositionally biased region" description="Basic and acidic residues" evidence="1">
    <location>
        <begin position="303"/>
        <end position="332"/>
    </location>
</feature>
<feature type="domain" description="DUF7514" evidence="2">
    <location>
        <begin position="30"/>
        <end position="190"/>
    </location>
</feature>
<feature type="compositionally biased region" description="Basic and acidic residues" evidence="1">
    <location>
        <begin position="196"/>
        <end position="224"/>
    </location>
</feature>
<evidence type="ECO:0000313" key="3">
    <source>
        <dbReference type="EMBL" id="KAF2720851.1"/>
    </source>
</evidence>
<reference evidence="3" key="1">
    <citation type="journal article" date="2020" name="Stud. Mycol.">
        <title>101 Dothideomycetes genomes: a test case for predicting lifestyles and emergence of pathogens.</title>
        <authorList>
            <person name="Haridas S."/>
            <person name="Albert R."/>
            <person name="Binder M."/>
            <person name="Bloem J."/>
            <person name="Labutti K."/>
            <person name="Salamov A."/>
            <person name="Andreopoulos B."/>
            <person name="Baker S."/>
            <person name="Barry K."/>
            <person name="Bills G."/>
            <person name="Bluhm B."/>
            <person name="Cannon C."/>
            <person name="Castanera R."/>
            <person name="Culley D."/>
            <person name="Daum C."/>
            <person name="Ezra D."/>
            <person name="Gonzalez J."/>
            <person name="Henrissat B."/>
            <person name="Kuo A."/>
            <person name="Liang C."/>
            <person name="Lipzen A."/>
            <person name="Lutzoni F."/>
            <person name="Magnuson J."/>
            <person name="Mondo S."/>
            <person name="Nolan M."/>
            <person name="Ohm R."/>
            <person name="Pangilinan J."/>
            <person name="Park H.-J."/>
            <person name="Ramirez L."/>
            <person name="Alfaro M."/>
            <person name="Sun H."/>
            <person name="Tritt A."/>
            <person name="Yoshinaga Y."/>
            <person name="Zwiers L.-H."/>
            <person name="Turgeon B."/>
            <person name="Goodwin S."/>
            <person name="Spatafora J."/>
            <person name="Crous P."/>
            <person name="Grigoriev I."/>
        </authorList>
    </citation>
    <scope>NUCLEOTIDE SEQUENCE</scope>
    <source>
        <strain evidence="3">CBS 116435</strain>
    </source>
</reference>
<name>A0A9P4Q9L2_9PEZI</name>
<feature type="compositionally biased region" description="Polar residues" evidence="1">
    <location>
        <begin position="741"/>
        <end position="751"/>
    </location>
</feature>
<sequence length="832" mass="92604">MSTSPPGVEDAQRVQHEQDIAQREAYEYWGYMFKDDKTGTDKLKGLLRGLKNVMNKQFEQSDNPDLTPTQLATFYRELNGNYDQLFLGTPSASLAFIYKSLGCLHSLQPLTYSTTFTDPTVPSLKTEGWIMWQTVQILLAPDEHSIFLMDAVQHWDVFDPITGEMYPKILPRACFPLEPDKHMVAWYEGVSERLRSEAEEEQRQRDVEAERAEVKRIRAQQRGESDDEESVDSRAPAIAYFRNPLYRHVDGPYAGRPGIVRSASKPPRRPVVSPRQSMMEKGKNAAASVGNVMKNVASPHLWDGGKRDGDRRRRSSVPHDEQLPPRMGDKISPRASSIASNGSHRRRRSSPRHSGGEDALAGDDIGSPVFTPETVVPPRHGSPRGPPPPRQQQFPYQHQHSPRVESPLRHTRSHEEQATQPPPGDYFEGYENVQGPPPNRRNSAFDVATPPPVPAPNGIGQSFAPSHAPLFATNVAKHPQPFPPLGNRPLSVPPQMGATPPTGPGGRPPPPQMQAPPPDQYQQNRPRKSSNLRHGNARFPSPDPSRASDRYSSRDGYDDRPPPPPSQGGPPPGWNGNRPPSVPPPDRRHHDHRGSRYEPSPHRSSRSGRQPDEVSPPYPTSSGHGHRHKSSTGSRQEIPPRGDHHRHSHRSSRYESPSDEDSPSPSPSPSPPRRHSDDRRRHSSARRSGYDDRPPPPPSSGHSSRRRRRSSRPDYEEDPSEGLSPPPPSHGAGRRSSGASQNRYNPSNAGTSAADPRRSDVSRGSRHSRDEMVGDRRNDLSPDPESLAEDGEAGLPQPSEQGDDQTPHRPKMTRFVTPQRGVDGRAYPDFSY</sequence>
<feature type="compositionally biased region" description="Basic and acidic residues" evidence="1">
    <location>
        <begin position="546"/>
        <end position="561"/>
    </location>
</feature>
<feature type="compositionally biased region" description="Basic and acidic residues" evidence="1">
    <location>
        <begin position="755"/>
        <end position="780"/>
    </location>
</feature>
<feature type="compositionally biased region" description="Pro residues" evidence="1">
    <location>
        <begin position="501"/>
        <end position="519"/>
    </location>
</feature>
<feature type="region of interest" description="Disordered" evidence="1">
    <location>
        <begin position="255"/>
        <end position="832"/>
    </location>
</feature>
<dbReference type="OrthoDB" id="5420895at2759"/>
<feature type="compositionally biased region" description="Low complexity" evidence="1">
    <location>
        <begin position="260"/>
        <end position="277"/>
    </location>
</feature>
<dbReference type="Proteomes" id="UP000799441">
    <property type="component" value="Unassembled WGS sequence"/>
</dbReference>
<proteinExistence type="predicted"/>
<comment type="caution">
    <text evidence="3">The sequence shown here is derived from an EMBL/GenBank/DDBJ whole genome shotgun (WGS) entry which is preliminary data.</text>
</comment>
<dbReference type="Pfam" id="PF24355">
    <property type="entry name" value="DUF7514"/>
    <property type="match status" value="1"/>
</dbReference>
<evidence type="ECO:0000313" key="4">
    <source>
        <dbReference type="Proteomes" id="UP000799441"/>
    </source>
</evidence>
<feature type="compositionally biased region" description="Low complexity" evidence="1">
    <location>
        <begin position="730"/>
        <end position="740"/>
    </location>
</feature>
<feature type="region of interest" description="Disordered" evidence="1">
    <location>
        <begin position="196"/>
        <end position="232"/>
    </location>
</feature>
<accession>A0A9P4Q9L2</accession>
<evidence type="ECO:0000259" key="2">
    <source>
        <dbReference type="Pfam" id="PF24355"/>
    </source>
</evidence>
<keyword evidence="4" id="KW-1185">Reference proteome</keyword>
<protein>
    <recommendedName>
        <fullName evidence="2">DUF7514 domain-containing protein</fullName>
    </recommendedName>
</protein>
<organism evidence="3 4">
    <name type="scientific">Polychaeton citri CBS 116435</name>
    <dbReference type="NCBI Taxonomy" id="1314669"/>
    <lineage>
        <taxon>Eukaryota</taxon>
        <taxon>Fungi</taxon>
        <taxon>Dikarya</taxon>
        <taxon>Ascomycota</taxon>
        <taxon>Pezizomycotina</taxon>
        <taxon>Dothideomycetes</taxon>
        <taxon>Dothideomycetidae</taxon>
        <taxon>Capnodiales</taxon>
        <taxon>Capnodiaceae</taxon>
        <taxon>Polychaeton</taxon>
    </lineage>
</organism>
<dbReference type="InterPro" id="IPR055936">
    <property type="entry name" value="DUF7514"/>
</dbReference>
<gene>
    <name evidence="3" type="ORF">K431DRAFT_248186</name>
</gene>
<dbReference type="PANTHER" id="PTHR39611:SF2">
    <property type="entry name" value="HYDROXYPROLINE-RICH GLYCOPROTEIN DZ-HRGP"/>
    <property type="match status" value="1"/>
</dbReference>
<feature type="compositionally biased region" description="Pro residues" evidence="1">
    <location>
        <begin position="562"/>
        <end position="573"/>
    </location>
</feature>
<dbReference type="AlphaFoldDB" id="A0A9P4Q9L2"/>